<proteinExistence type="inferred from homology"/>
<comment type="similarity">
    <text evidence="3">Belongs to the Nudix hydrolase family. PCD1 subfamily.</text>
</comment>
<gene>
    <name evidence="9" type="ORF">J2R62_04860</name>
</gene>
<keyword evidence="5" id="KW-0378">Hydrolase</keyword>
<organism evidence="9 10">
    <name type="scientific">Plesiomonas shigelloides</name>
    <name type="common">Aeromonas shigelloides</name>
    <dbReference type="NCBI Taxonomy" id="703"/>
    <lineage>
        <taxon>Bacteria</taxon>
        <taxon>Pseudomonadati</taxon>
        <taxon>Pseudomonadota</taxon>
        <taxon>Gammaproteobacteria</taxon>
        <taxon>Enterobacterales</taxon>
        <taxon>Enterobacteriaceae</taxon>
        <taxon>Plesiomonas</taxon>
    </lineage>
</organism>
<evidence type="ECO:0000256" key="1">
    <source>
        <dbReference type="ARBA" id="ARBA00001936"/>
    </source>
</evidence>
<dbReference type="Gene3D" id="3.90.79.10">
    <property type="entry name" value="Nucleoside Triphosphate Pyrophosphohydrolase"/>
    <property type="match status" value="1"/>
</dbReference>
<reference evidence="9" key="1">
    <citation type="submission" date="2021-03" db="EMBL/GenBank/DDBJ databases">
        <title>Plesiomonas shigelloides zfcc0051, isolated from zebrafish feces.</title>
        <authorList>
            <person name="Vanderhoek Z."/>
            <person name="Gaulke C."/>
        </authorList>
    </citation>
    <scope>NUCLEOTIDE SEQUENCE</scope>
    <source>
        <strain evidence="9">Zfcc0051</strain>
    </source>
</reference>
<dbReference type="PROSITE" id="PS01293">
    <property type="entry name" value="NUDIX_COA"/>
    <property type="match status" value="1"/>
</dbReference>
<keyword evidence="7" id="KW-0464">Manganese</keyword>
<sequence length="194" mass="21383">MSHAMTHIPSLSSLHSRFNLTLPATHPTMPWRGGAQAAVLIPLVNRPEPTLLLTQRALHLRHHPGQIAFPGGRAEAQDRSPICTALREAQEETGLPPANAEIWGCLPALSTVSGYQVTPVVALIEPPFTLSADHNEVAGIFEIPLAALMNPHHYQALRFWRKHKLHTIYAISVQKKFIWGATAAIMRNLMLQIA</sequence>
<keyword evidence="6" id="KW-0460">Magnesium</keyword>
<evidence type="ECO:0000256" key="3">
    <source>
        <dbReference type="ARBA" id="ARBA00006506"/>
    </source>
</evidence>
<dbReference type="Pfam" id="PF00293">
    <property type="entry name" value="NUDIX"/>
    <property type="match status" value="1"/>
</dbReference>
<evidence type="ECO:0000256" key="5">
    <source>
        <dbReference type="ARBA" id="ARBA00022801"/>
    </source>
</evidence>
<dbReference type="PANTHER" id="PTHR12992:SF11">
    <property type="entry name" value="MITOCHONDRIAL COENZYME A DIPHOSPHATASE NUDT8"/>
    <property type="match status" value="1"/>
</dbReference>
<dbReference type="CDD" id="cd03426">
    <property type="entry name" value="NUDIX_CoAse_Nudt7"/>
    <property type="match status" value="1"/>
</dbReference>
<accession>A0A8I2B235</accession>
<dbReference type="NCBIfam" id="NF007980">
    <property type="entry name" value="PRK10707.1"/>
    <property type="match status" value="1"/>
</dbReference>
<comment type="cofactor">
    <cofactor evidence="2">
        <name>Mg(2+)</name>
        <dbReference type="ChEBI" id="CHEBI:18420"/>
    </cofactor>
</comment>
<dbReference type="InterPro" id="IPR000059">
    <property type="entry name" value="NUDIX_hydrolase_NudL_CS"/>
</dbReference>
<dbReference type="SUPFAM" id="SSF55811">
    <property type="entry name" value="Nudix"/>
    <property type="match status" value="1"/>
</dbReference>
<dbReference type="GO" id="GO:0030145">
    <property type="term" value="F:manganese ion binding"/>
    <property type="evidence" value="ECO:0007669"/>
    <property type="project" value="InterPro"/>
</dbReference>
<dbReference type="InterPro" id="IPR015797">
    <property type="entry name" value="NUDIX_hydrolase-like_dom_sf"/>
</dbReference>
<feature type="domain" description="Nudix hydrolase" evidence="8">
    <location>
        <begin position="34"/>
        <end position="167"/>
    </location>
</feature>
<dbReference type="PANTHER" id="PTHR12992">
    <property type="entry name" value="NUDIX HYDROLASE"/>
    <property type="match status" value="1"/>
</dbReference>
<protein>
    <submittedName>
        <fullName evidence="9">CoA pyrophosphatase</fullName>
    </submittedName>
</protein>
<dbReference type="GO" id="GO:0000287">
    <property type="term" value="F:magnesium ion binding"/>
    <property type="evidence" value="ECO:0007669"/>
    <property type="project" value="InterPro"/>
</dbReference>
<evidence type="ECO:0000256" key="7">
    <source>
        <dbReference type="ARBA" id="ARBA00023211"/>
    </source>
</evidence>
<evidence type="ECO:0000313" key="10">
    <source>
        <dbReference type="Proteomes" id="UP000664658"/>
    </source>
</evidence>
<dbReference type="EMBL" id="JAFNAA010000004">
    <property type="protein sequence ID" value="MBO1107561.1"/>
    <property type="molecule type" value="Genomic_DNA"/>
</dbReference>
<dbReference type="AlphaFoldDB" id="A0A8I2B235"/>
<comment type="caution">
    <text evidence="9">The sequence shown here is derived from an EMBL/GenBank/DDBJ whole genome shotgun (WGS) entry which is preliminary data.</text>
</comment>
<evidence type="ECO:0000313" key="9">
    <source>
        <dbReference type="EMBL" id="MBO1107561.1"/>
    </source>
</evidence>
<dbReference type="Proteomes" id="UP000664658">
    <property type="component" value="Unassembled WGS sequence"/>
</dbReference>
<dbReference type="GO" id="GO:0010945">
    <property type="term" value="F:coenzyme A diphosphatase activity"/>
    <property type="evidence" value="ECO:0007669"/>
    <property type="project" value="InterPro"/>
</dbReference>
<evidence type="ECO:0000256" key="2">
    <source>
        <dbReference type="ARBA" id="ARBA00001946"/>
    </source>
</evidence>
<dbReference type="InterPro" id="IPR000086">
    <property type="entry name" value="NUDIX_hydrolase_dom"/>
</dbReference>
<dbReference type="PROSITE" id="PS51462">
    <property type="entry name" value="NUDIX"/>
    <property type="match status" value="1"/>
</dbReference>
<evidence type="ECO:0000259" key="8">
    <source>
        <dbReference type="PROSITE" id="PS51462"/>
    </source>
</evidence>
<comment type="cofactor">
    <cofactor evidence="1">
        <name>Mn(2+)</name>
        <dbReference type="ChEBI" id="CHEBI:29035"/>
    </cofactor>
</comment>
<dbReference type="InterPro" id="IPR045121">
    <property type="entry name" value="CoAse"/>
</dbReference>
<keyword evidence="4" id="KW-0479">Metal-binding</keyword>
<evidence type="ECO:0000256" key="4">
    <source>
        <dbReference type="ARBA" id="ARBA00022723"/>
    </source>
</evidence>
<evidence type="ECO:0000256" key="6">
    <source>
        <dbReference type="ARBA" id="ARBA00022842"/>
    </source>
</evidence>
<dbReference type="GO" id="GO:0009132">
    <property type="term" value="P:nucleoside diphosphate metabolic process"/>
    <property type="evidence" value="ECO:0007669"/>
    <property type="project" value="InterPro"/>
</dbReference>
<name>A0A8I2B235_PLESH</name>